<dbReference type="RefSeq" id="WP_136854672.1">
    <property type="nucleotide sequence ID" value="NZ_SWCI01000022.1"/>
</dbReference>
<evidence type="ECO:0000256" key="1">
    <source>
        <dbReference type="SAM" id="Phobius"/>
    </source>
</evidence>
<accession>A0A4U1B736</accession>
<sequence length="271" mass="30066">MVEQLSGWRIWRRQRFLWGVLLLGLGGFSAAFSLLMQSGSQLLSLTPPWVTQERALYTLGAIERNGALATIPLEAIAPLAKQPGVSAITTLAFSNRRLRFEEAPELEGELVFFDEQFNSVLLPAQPLKSDGVYLSHAQAAAWRYQHHPEHQRWVTIPAFKQRVLIAGVLPPSMDRVGPYKPALWLPAKLLPKLSPVQSADGLLARRLVRTMPIAIGIALTQSGFDADVAVNGLAEPGSQNDIRTIMEQKPNRLLPGFTLEPQRRADTQDCY</sequence>
<gene>
    <name evidence="2" type="ORF">FCL40_18070</name>
</gene>
<reference evidence="2 3" key="1">
    <citation type="submission" date="2019-04" db="EMBL/GenBank/DDBJ databases">
        <authorList>
            <person name="Hwang J.C."/>
        </authorList>
    </citation>
    <scope>NUCLEOTIDE SEQUENCE [LARGE SCALE GENOMIC DNA]</scope>
    <source>
        <strain evidence="2 3">IMCC35001</strain>
    </source>
</reference>
<evidence type="ECO:0000313" key="3">
    <source>
        <dbReference type="Proteomes" id="UP000305674"/>
    </source>
</evidence>
<proteinExistence type="predicted"/>
<dbReference type="Proteomes" id="UP000305674">
    <property type="component" value="Unassembled WGS sequence"/>
</dbReference>
<protein>
    <submittedName>
        <fullName evidence="2">Uncharacterized protein</fullName>
    </submittedName>
</protein>
<dbReference type="EMBL" id="SWCI01000022">
    <property type="protein sequence ID" value="TKB46247.1"/>
    <property type="molecule type" value="Genomic_DNA"/>
</dbReference>
<keyword evidence="1" id="KW-1133">Transmembrane helix</keyword>
<organism evidence="2 3">
    <name type="scientific">Ferrimonas sediminicola</name>
    <dbReference type="NCBI Taxonomy" id="2569538"/>
    <lineage>
        <taxon>Bacteria</taxon>
        <taxon>Pseudomonadati</taxon>
        <taxon>Pseudomonadota</taxon>
        <taxon>Gammaproteobacteria</taxon>
        <taxon>Alteromonadales</taxon>
        <taxon>Ferrimonadaceae</taxon>
        <taxon>Ferrimonas</taxon>
    </lineage>
</organism>
<dbReference type="AlphaFoldDB" id="A0A4U1B736"/>
<feature type="transmembrane region" description="Helical" evidence="1">
    <location>
        <begin position="16"/>
        <end position="36"/>
    </location>
</feature>
<name>A0A4U1B736_9GAMM</name>
<keyword evidence="1" id="KW-0472">Membrane</keyword>
<evidence type="ECO:0000313" key="2">
    <source>
        <dbReference type="EMBL" id="TKB46247.1"/>
    </source>
</evidence>
<comment type="caution">
    <text evidence="2">The sequence shown here is derived from an EMBL/GenBank/DDBJ whole genome shotgun (WGS) entry which is preliminary data.</text>
</comment>
<dbReference type="OrthoDB" id="6244065at2"/>
<keyword evidence="3" id="KW-1185">Reference proteome</keyword>
<keyword evidence="1" id="KW-0812">Transmembrane</keyword>